<dbReference type="InterPro" id="IPR029058">
    <property type="entry name" value="AB_hydrolase_fold"/>
</dbReference>
<feature type="transmembrane region" description="Helical" evidence="2">
    <location>
        <begin position="266"/>
        <end position="287"/>
    </location>
</feature>
<keyword evidence="2" id="KW-0472">Membrane</keyword>
<dbReference type="Proteomes" id="UP001465755">
    <property type="component" value="Unassembled WGS sequence"/>
</dbReference>
<dbReference type="GO" id="GO:0006629">
    <property type="term" value="P:lipid metabolic process"/>
    <property type="evidence" value="ECO:0007669"/>
    <property type="project" value="InterPro"/>
</dbReference>
<evidence type="ECO:0000259" key="3">
    <source>
        <dbReference type="Pfam" id="PF01764"/>
    </source>
</evidence>
<evidence type="ECO:0000313" key="5">
    <source>
        <dbReference type="Proteomes" id="UP001465755"/>
    </source>
</evidence>
<feature type="region of interest" description="Disordered" evidence="1">
    <location>
        <begin position="826"/>
        <end position="856"/>
    </location>
</feature>
<feature type="transmembrane region" description="Helical" evidence="2">
    <location>
        <begin position="308"/>
        <end position="328"/>
    </location>
</feature>
<evidence type="ECO:0000256" key="2">
    <source>
        <dbReference type="SAM" id="Phobius"/>
    </source>
</evidence>
<feature type="region of interest" description="Disordered" evidence="1">
    <location>
        <begin position="692"/>
        <end position="742"/>
    </location>
</feature>
<feature type="transmembrane region" description="Helical" evidence="2">
    <location>
        <begin position="340"/>
        <end position="362"/>
    </location>
</feature>
<keyword evidence="2" id="KW-0812">Transmembrane</keyword>
<feature type="region of interest" description="Disordered" evidence="1">
    <location>
        <begin position="498"/>
        <end position="559"/>
    </location>
</feature>
<dbReference type="AlphaFoldDB" id="A0AAW1NRU3"/>
<comment type="caution">
    <text evidence="4">The sequence shown here is derived from an EMBL/GenBank/DDBJ whole genome shotgun (WGS) entry which is preliminary data.</text>
</comment>
<keyword evidence="5" id="KW-1185">Reference proteome</keyword>
<evidence type="ECO:0000256" key="1">
    <source>
        <dbReference type="SAM" id="MobiDB-lite"/>
    </source>
</evidence>
<feature type="compositionally biased region" description="Polar residues" evidence="1">
    <location>
        <begin position="1181"/>
        <end position="1192"/>
    </location>
</feature>
<feature type="transmembrane region" description="Helical" evidence="2">
    <location>
        <begin position="66"/>
        <end position="85"/>
    </location>
</feature>
<accession>A0AAW1NRU3</accession>
<proteinExistence type="predicted"/>
<feature type="transmembrane region" description="Helical" evidence="2">
    <location>
        <begin position="106"/>
        <end position="135"/>
    </location>
</feature>
<dbReference type="InterPro" id="IPR051218">
    <property type="entry name" value="Sec_MonoDiacylglyc_Lipase"/>
</dbReference>
<feature type="domain" description="Fungal lipase-type" evidence="3">
    <location>
        <begin position="899"/>
        <end position="1049"/>
    </location>
</feature>
<feature type="region of interest" description="Disordered" evidence="1">
    <location>
        <begin position="1157"/>
        <end position="1210"/>
    </location>
</feature>
<dbReference type="Gene3D" id="3.40.50.1820">
    <property type="entry name" value="alpha/beta hydrolase"/>
    <property type="match status" value="1"/>
</dbReference>
<feature type="transmembrane region" description="Helical" evidence="2">
    <location>
        <begin position="199"/>
        <end position="218"/>
    </location>
</feature>
<feature type="transmembrane region" description="Helical" evidence="2">
    <location>
        <begin position="31"/>
        <end position="54"/>
    </location>
</feature>
<dbReference type="PANTHER" id="PTHR45856">
    <property type="entry name" value="ALPHA/BETA-HYDROLASES SUPERFAMILY PROTEIN"/>
    <property type="match status" value="1"/>
</dbReference>
<organism evidence="4 5">
    <name type="scientific">Symbiochloris irregularis</name>
    <dbReference type="NCBI Taxonomy" id="706552"/>
    <lineage>
        <taxon>Eukaryota</taxon>
        <taxon>Viridiplantae</taxon>
        <taxon>Chlorophyta</taxon>
        <taxon>core chlorophytes</taxon>
        <taxon>Trebouxiophyceae</taxon>
        <taxon>Trebouxiales</taxon>
        <taxon>Trebouxiaceae</taxon>
        <taxon>Symbiochloris</taxon>
    </lineage>
</organism>
<gene>
    <name evidence="4" type="ORF">WJX73_010669</name>
</gene>
<dbReference type="SUPFAM" id="SSF53474">
    <property type="entry name" value="alpha/beta-Hydrolases"/>
    <property type="match status" value="1"/>
</dbReference>
<dbReference type="Pfam" id="PF01764">
    <property type="entry name" value="Lipase_3"/>
    <property type="match status" value="1"/>
</dbReference>
<name>A0AAW1NRU3_9CHLO</name>
<dbReference type="EMBL" id="JALJOQ010000185">
    <property type="protein sequence ID" value="KAK9790954.1"/>
    <property type="molecule type" value="Genomic_DNA"/>
</dbReference>
<dbReference type="CDD" id="cd00519">
    <property type="entry name" value="Lipase_3"/>
    <property type="match status" value="1"/>
</dbReference>
<feature type="compositionally biased region" description="Polar residues" evidence="1">
    <location>
        <begin position="498"/>
        <end position="518"/>
    </location>
</feature>
<protein>
    <recommendedName>
        <fullName evidence="3">Fungal lipase-type domain-containing protein</fullName>
    </recommendedName>
</protein>
<feature type="compositionally biased region" description="Basic residues" evidence="1">
    <location>
        <begin position="834"/>
        <end position="856"/>
    </location>
</feature>
<sequence length="1210" mass="133489">MKRKKSLSLEADGVTRRFEVLSPPAMRLQQISLCLSETLGVAVLIVVVVCRQVHGENLVQHHVYIPWMNTVIGFIIFVILQASAQDNFRQIWKHRRAKAYWSRERYYSTAIAWIEWASETANLLMFLAANIFVLSTECKWFTATVRWLHFAQWICWDTLLFCSVMRARKTNLWLDKNGKHLGKTPDCTMDYAPAVRANLAGIVVWWIIAMLLVLLIALDQFGVGTDRHPSDLSDLVVPSSQIGQPDCHNWDYICTWGPHVKAISTVLILSFVLYVVLFFAYLTRTFAQLRTRPKREHHVAHAYARTALHFHAVCVIFFVLCTIVYFFVEFDTCQTRYLHWLGLLPMHICYGIIAAWAMYCNAPVGSSSYHRRMQLGLQQFAWTEEDKGPQLQLRQRILAGSQRVLAGSQKEPMFCFETAVKLYYFSHLVYCYQRAIHTAFQESETEKAEKEKVVLELASSDVLPETQLHASPSISTQHLQLSRRANLLSAEKAALSSQNGSGSALQDQQDSDASTTGSVHGGTSLPSLEELAPGTELHPTPHHLSSIHTADSNDLDDAEAGQAYNSPRVALQRQSLSGVTQRYVRLGNPLGAHSSKTSHSSAGSSVLRRTMSVARAFPSGREAQAAALDPIGPDGSVLAHSRGDSEASSLGAAVASTSTPELSTAAAALEGPTDAPVPQRVSRSRWPLIGGWDRKRKRSRPPDHLSTMGRLRADGPSVVQQSEESDMQQAVEGQQAEESEGSSCAERFSWVQSLLDLFGLESGCFAASSRSTPVDIDVPEASTVAEAEGEGTDGLAEPSGNSVPCACCGESLSALAQLARPPRKMTLVGVGQKSHSKTGQRGSHRPSRDHRRRARRNRRRVDLLLDAALQLYDLDRIDVIAEQEHDTHALLAWGPRAAVVVFRGTASWANIRSDLKVWSVAHPPSRGSFWLGTHPRVHGGFHTSWTANGLQQLVLDQLTAIVNEACDRGTVGQEGFQVYVTGHSLGGAMAVLAAYDIALALKPLPTRTRVSCYTFGAPRVGNHAFARDCDAIIPDQWSLINDQDAVTRQAKFMIYKRGGHRAIINHQGDMVVRPTFIEMSVHNRPGASSVSQHWLSSYKSSLLAVCLAQLSPRTRLPGGEQFLQKLLQGSCVLECLAPAGMTAEQCMKWLQRLVSNHGSQSGQGRPSDIERLNDTLRPAPSLTNSVRLSESSDGADYELGEVDWTSPKQP</sequence>
<keyword evidence="2" id="KW-1133">Transmembrane helix</keyword>
<dbReference type="InterPro" id="IPR002921">
    <property type="entry name" value="Fungal_lipase-type"/>
</dbReference>
<reference evidence="4 5" key="1">
    <citation type="journal article" date="2024" name="Nat. Commun.">
        <title>Phylogenomics reveals the evolutionary origins of lichenization in chlorophyte algae.</title>
        <authorList>
            <person name="Puginier C."/>
            <person name="Libourel C."/>
            <person name="Otte J."/>
            <person name="Skaloud P."/>
            <person name="Haon M."/>
            <person name="Grisel S."/>
            <person name="Petersen M."/>
            <person name="Berrin J.G."/>
            <person name="Delaux P.M."/>
            <person name="Dal Grande F."/>
            <person name="Keller J."/>
        </authorList>
    </citation>
    <scope>NUCLEOTIDE SEQUENCE [LARGE SCALE GENOMIC DNA]</scope>
    <source>
        <strain evidence="4 5">SAG 2036</strain>
    </source>
</reference>
<evidence type="ECO:0000313" key="4">
    <source>
        <dbReference type="EMBL" id="KAK9790954.1"/>
    </source>
</evidence>
<dbReference type="PANTHER" id="PTHR45856:SF24">
    <property type="entry name" value="FUNGAL LIPASE-LIKE DOMAIN-CONTAINING PROTEIN"/>
    <property type="match status" value="1"/>
</dbReference>